<dbReference type="Gene3D" id="3.10.129.110">
    <property type="entry name" value="Polyketide synthase dehydratase"/>
    <property type="match status" value="1"/>
</dbReference>
<dbReference type="Pfam" id="PF08240">
    <property type="entry name" value="ADH_N"/>
    <property type="match status" value="1"/>
</dbReference>
<dbReference type="PROSITE" id="PS52019">
    <property type="entry name" value="PKS_MFAS_DH"/>
    <property type="match status" value="1"/>
</dbReference>
<dbReference type="InterPro" id="IPR036291">
    <property type="entry name" value="NAD(P)-bd_dom_sf"/>
</dbReference>
<feature type="non-terminal residue" evidence="7">
    <location>
        <position position="682"/>
    </location>
</feature>
<keyword evidence="3" id="KW-0808">Transferase</keyword>
<dbReference type="GO" id="GO:0004312">
    <property type="term" value="F:fatty acid synthase activity"/>
    <property type="evidence" value="ECO:0007669"/>
    <property type="project" value="TreeGrafter"/>
</dbReference>
<name>A0A4U0RA51_9ACTN</name>
<evidence type="ECO:0000256" key="5">
    <source>
        <dbReference type="PROSITE-ProRule" id="PRU01363"/>
    </source>
</evidence>
<gene>
    <name evidence="7" type="ORF">FCI23_55365</name>
</gene>
<dbReference type="InterPro" id="IPR055123">
    <property type="entry name" value="SpnB-like_Rossmann"/>
</dbReference>
<dbReference type="InterPro" id="IPR049900">
    <property type="entry name" value="PKS_mFAS_DH"/>
</dbReference>
<dbReference type="Pfam" id="PF00107">
    <property type="entry name" value="ADH_zinc_N"/>
    <property type="match status" value="1"/>
</dbReference>
<dbReference type="GO" id="GO:0016491">
    <property type="term" value="F:oxidoreductase activity"/>
    <property type="evidence" value="ECO:0007669"/>
    <property type="project" value="InterPro"/>
</dbReference>
<dbReference type="SUPFAM" id="SSF51735">
    <property type="entry name" value="NAD(P)-binding Rossmann-fold domains"/>
    <property type="match status" value="2"/>
</dbReference>
<comment type="caution">
    <text evidence="5">Lacks conserved residue(s) required for the propagation of feature annotation.</text>
</comment>
<evidence type="ECO:0000256" key="1">
    <source>
        <dbReference type="ARBA" id="ARBA00022450"/>
    </source>
</evidence>
<dbReference type="CDD" id="cd05195">
    <property type="entry name" value="enoyl_red"/>
    <property type="match status" value="1"/>
</dbReference>
<dbReference type="GO" id="GO:0006633">
    <property type="term" value="P:fatty acid biosynthetic process"/>
    <property type="evidence" value="ECO:0007669"/>
    <property type="project" value="TreeGrafter"/>
</dbReference>
<evidence type="ECO:0000259" key="6">
    <source>
        <dbReference type="PROSITE" id="PS52019"/>
    </source>
</evidence>
<accession>A0A4U0RA51</accession>
<dbReference type="AlphaFoldDB" id="A0A4U0RA51"/>
<protein>
    <recommendedName>
        <fullName evidence="6">PKS/mFAS DH domain-containing protein</fullName>
    </recommendedName>
</protein>
<dbReference type="RefSeq" id="WP_136731719.1">
    <property type="nucleotide sequence ID" value="NZ_SUMC01000300.1"/>
</dbReference>
<dbReference type="Proteomes" id="UP000305778">
    <property type="component" value="Unassembled WGS sequence"/>
</dbReference>
<dbReference type="InterPro" id="IPR020843">
    <property type="entry name" value="ER"/>
</dbReference>
<sequence length="682" mass="69666">PLLLSEGDELDLQVTVAAPDEDGHRDIAIYTTPSESSGQESVQPTCHARGKLGSEVEPPVPFPASWPPAGAVQVPVEGLYDKLAEAGYEYGPLFQGLQAVWRDGERVYAEVVLPEEDAGSAQGFGIHPALLDAALHGSLLDAQAGSQVGLPFSWSGISTGPASGPRARVMITPAGDSAYRFDLADDSGAAIAAVDAVAFRTVDQAQLERTQRNGQDSLFTVDWVPVRAADIAGLVPAAVLGDLAGRGERYADLAALTGAVAAGAAAPDVVVAAVGAAPGAGEEADAVRAVAAETLGLVQEWLAAESLSGARLVLVTRGAISTSGEAPDVVAAPVWGLVRSAQSEHPGCFVLVDLDPEADPAGGDGGTGGNGWDGDLAGGGGVGRDWAALAAMAEAQVAVRGGQVLAPRLTRATASTAPTEGPWLLQAVTKGSLEGLALVPSDKDRPLGVGEVRIAVRAAGLNFRDVLITLGMYPGEAPLGSEAAGVVLETGAEVTDLAPGDRVMGLILESFGTAAVADRRMVAPMPAGWSFEQAAAVPVVYLTAYYGLLHLAGLSAGERVLVHSAAGGVGMAAVQIATRLGAEVYATASPSKWESVRALGVPAERIASSRDLEFADTFARATGGEGVDVVLDALAGEFVDASLGLLPRGGRFVEMGKADIRDPQVIADTHPGVRYRAFDLFE</sequence>
<feature type="non-terminal residue" evidence="7">
    <location>
        <position position="1"/>
    </location>
</feature>
<feature type="region of interest" description="N-terminal hotdog fold" evidence="5">
    <location>
        <begin position="1"/>
        <end position="59"/>
    </location>
</feature>
<organism evidence="7 8">
    <name type="scientific">Actinacidiphila oryziradicis</name>
    <dbReference type="NCBI Taxonomy" id="2571141"/>
    <lineage>
        <taxon>Bacteria</taxon>
        <taxon>Bacillati</taxon>
        <taxon>Actinomycetota</taxon>
        <taxon>Actinomycetes</taxon>
        <taxon>Kitasatosporales</taxon>
        <taxon>Streptomycetaceae</taxon>
        <taxon>Actinacidiphila</taxon>
    </lineage>
</organism>
<dbReference type="Gene3D" id="3.40.50.11460">
    <property type="match status" value="1"/>
</dbReference>
<evidence type="ECO:0000313" key="7">
    <source>
        <dbReference type="EMBL" id="TJZ91726.1"/>
    </source>
</evidence>
<dbReference type="PANTHER" id="PTHR43775">
    <property type="entry name" value="FATTY ACID SYNTHASE"/>
    <property type="match status" value="1"/>
</dbReference>
<dbReference type="SUPFAM" id="SSF50129">
    <property type="entry name" value="GroES-like"/>
    <property type="match status" value="1"/>
</dbReference>
<proteinExistence type="predicted"/>
<comment type="caution">
    <text evidence="7">The sequence shown here is derived from an EMBL/GenBank/DDBJ whole genome shotgun (WGS) entry which is preliminary data.</text>
</comment>
<keyword evidence="2" id="KW-0597">Phosphoprotein</keyword>
<dbReference type="OrthoDB" id="9778690at2"/>
<dbReference type="FunFam" id="3.40.50.720:FF:000209">
    <property type="entry name" value="Polyketide synthase Pks12"/>
    <property type="match status" value="1"/>
</dbReference>
<evidence type="ECO:0000256" key="4">
    <source>
        <dbReference type="ARBA" id="ARBA00023268"/>
    </source>
</evidence>
<dbReference type="InterPro" id="IPR050091">
    <property type="entry name" value="PKS_NRPS_Biosynth_Enz"/>
</dbReference>
<feature type="region of interest" description="C-terminal hotdog fold" evidence="5">
    <location>
        <begin position="71"/>
        <end position="208"/>
    </location>
</feature>
<evidence type="ECO:0000256" key="3">
    <source>
        <dbReference type="ARBA" id="ARBA00022679"/>
    </source>
</evidence>
<dbReference type="Gene3D" id="3.90.180.10">
    <property type="entry name" value="Medium-chain alcohol dehydrogenases, catalytic domain"/>
    <property type="match status" value="1"/>
</dbReference>
<dbReference type="Pfam" id="PF22953">
    <property type="entry name" value="SpnB_Rossmann"/>
    <property type="match status" value="1"/>
</dbReference>
<dbReference type="Pfam" id="PF14765">
    <property type="entry name" value="PS-DH"/>
    <property type="match status" value="1"/>
</dbReference>
<dbReference type="InterPro" id="IPR013149">
    <property type="entry name" value="ADH-like_C"/>
</dbReference>
<dbReference type="InterPro" id="IPR011032">
    <property type="entry name" value="GroES-like_sf"/>
</dbReference>
<dbReference type="InterPro" id="IPR049551">
    <property type="entry name" value="PKS_DH_C"/>
</dbReference>
<dbReference type="InterPro" id="IPR020807">
    <property type="entry name" value="PKS_DH"/>
</dbReference>
<keyword evidence="8" id="KW-1185">Reference proteome</keyword>
<feature type="domain" description="PKS/mFAS DH" evidence="6">
    <location>
        <begin position="1"/>
        <end position="208"/>
    </location>
</feature>
<evidence type="ECO:0000313" key="8">
    <source>
        <dbReference type="Proteomes" id="UP000305778"/>
    </source>
</evidence>
<keyword evidence="1" id="KW-0596">Phosphopantetheine</keyword>
<dbReference type="InterPro" id="IPR013154">
    <property type="entry name" value="ADH-like_N"/>
</dbReference>
<dbReference type="EMBL" id="SUMC01000300">
    <property type="protein sequence ID" value="TJZ91726.1"/>
    <property type="molecule type" value="Genomic_DNA"/>
</dbReference>
<keyword evidence="4" id="KW-0511">Multifunctional enzyme</keyword>
<dbReference type="SMART" id="SM00829">
    <property type="entry name" value="PKS_ER"/>
    <property type="match status" value="1"/>
</dbReference>
<dbReference type="InterPro" id="IPR042104">
    <property type="entry name" value="PKS_dehydratase_sf"/>
</dbReference>
<dbReference type="SMART" id="SM00826">
    <property type="entry name" value="PKS_DH"/>
    <property type="match status" value="1"/>
</dbReference>
<dbReference type="PANTHER" id="PTHR43775:SF51">
    <property type="entry name" value="INACTIVE PHENOLPHTHIOCEROL SYNTHESIS POLYKETIDE SYNTHASE TYPE I PKS1-RELATED"/>
    <property type="match status" value="1"/>
</dbReference>
<evidence type="ECO:0000256" key="2">
    <source>
        <dbReference type="ARBA" id="ARBA00022553"/>
    </source>
</evidence>
<reference evidence="7 8" key="1">
    <citation type="submission" date="2019-04" db="EMBL/GenBank/DDBJ databases">
        <title>Streptomyces oryziradicis sp. nov., a novel actinomycete isolated from rhizosphere soil of rice (Oryza sativa L.).</title>
        <authorList>
            <person name="Li C."/>
        </authorList>
    </citation>
    <scope>NUCLEOTIDE SEQUENCE [LARGE SCALE GENOMIC DNA]</scope>
    <source>
        <strain evidence="7 8">NEAU-C40</strain>
    </source>
</reference>